<evidence type="ECO:0000313" key="1">
    <source>
        <dbReference type="EMBL" id="KAF3529335.1"/>
    </source>
</evidence>
<dbReference type="Proteomes" id="UP000266723">
    <property type="component" value="Unassembled WGS sequence"/>
</dbReference>
<name>A0ABQ7BB18_BRACR</name>
<protein>
    <recommendedName>
        <fullName evidence="3">Reverse transcriptase zinc-binding domain-containing protein</fullName>
    </recommendedName>
</protein>
<organism evidence="1 2">
    <name type="scientific">Brassica cretica</name>
    <name type="common">Mustard</name>
    <dbReference type="NCBI Taxonomy" id="69181"/>
    <lineage>
        <taxon>Eukaryota</taxon>
        <taxon>Viridiplantae</taxon>
        <taxon>Streptophyta</taxon>
        <taxon>Embryophyta</taxon>
        <taxon>Tracheophyta</taxon>
        <taxon>Spermatophyta</taxon>
        <taxon>Magnoliopsida</taxon>
        <taxon>eudicotyledons</taxon>
        <taxon>Gunneridae</taxon>
        <taxon>Pentapetalae</taxon>
        <taxon>rosids</taxon>
        <taxon>malvids</taxon>
        <taxon>Brassicales</taxon>
        <taxon>Brassicaceae</taxon>
        <taxon>Brassiceae</taxon>
        <taxon>Brassica</taxon>
    </lineage>
</organism>
<evidence type="ECO:0008006" key="3">
    <source>
        <dbReference type="Google" id="ProtNLM"/>
    </source>
</evidence>
<evidence type="ECO:0000313" key="2">
    <source>
        <dbReference type="Proteomes" id="UP000266723"/>
    </source>
</evidence>
<gene>
    <name evidence="1" type="ORF">DY000_02041356</name>
</gene>
<proteinExistence type="predicted"/>
<comment type="caution">
    <text evidence="1">The sequence shown here is derived from an EMBL/GenBank/DDBJ whole genome shotgun (WGS) entry which is preliminary data.</text>
</comment>
<sequence length="175" mass="19695">MVTAFLHCDAQNGESTYFWLDNWLGTGRLIDKTGDLGPTYLGIPRQTLLSEACTNGEWNIRRRGGLSACIKRLAFHLSRPSSKSVLVNLCSCGLICSWLMQPLCKPASNLPATSHGVKKKHKAHSFCTLARTFEPYLPRMGTTQLHFSELKAGRCKVTVMTRLLRFWEARNVKRP</sequence>
<accession>A0ABQ7BB18</accession>
<reference evidence="1 2" key="1">
    <citation type="journal article" date="2020" name="BMC Genomics">
        <title>Intraspecific diversification of the crop wild relative Brassica cretica Lam. using demographic model selection.</title>
        <authorList>
            <person name="Kioukis A."/>
            <person name="Michalopoulou V.A."/>
            <person name="Briers L."/>
            <person name="Pirintsos S."/>
            <person name="Studholme D.J."/>
            <person name="Pavlidis P."/>
            <person name="Sarris P.F."/>
        </authorList>
    </citation>
    <scope>NUCLEOTIDE SEQUENCE [LARGE SCALE GENOMIC DNA]</scope>
    <source>
        <strain evidence="2">cv. PFS-1207/04</strain>
    </source>
</reference>
<dbReference type="EMBL" id="QGKV02001507">
    <property type="protein sequence ID" value="KAF3529335.1"/>
    <property type="molecule type" value="Genomic_DNA"/>
</dbReference>
<keyword evidence="2" id="KW-1185">Reference proteome</keyword>